<dbReference type="AlphaFoldDB" id="A0A9Q1EU85"/>
<dbReference type="Pfam" id="PF03024">
    <property type="entry name" value="Folate_rec"/>
    <property type="match status" value="1"/>
</dbReference>
<dbReference type="InterPro" id="IPR018143">
    <property type="entry name" value="Folate_rcpt-like"/>
</dbReference>
<evidence type="ECO:0000313" key="7">
    <source>
        <dbReference type="EMBL" id="KAJ8345123.1"/>
    </source>
</evidence>
<dbReference type="GO" id="GO:1902444">
    <property type="term" value="F:riboflavin binding"/>
    <property type="evidence" value="ECO:0007669"/>
    <property type="project" value="TreeGrafter"/>
</dbReference>
<dbReference type="OrthoDB" id="5982417at2759"/>
<evidence type="ECO:0000256" key="1">
    <source>
        <dbReference type="ARBA" id="ARBA00007932"/>
    </source>
</evidence>
<proteinExistence type="inferred from homology"/>
<dbReference type="InterPro" id="IPR004269">
    <property type="entry name" value="Folate_rcpt"/>
</dbReference>
<accession>A0A9Q1EU85</accession>
<comment type="similarity">
    <text evidence="1">Belongs to the folate receptor family.</text>
</comment>
<dbReference type="PROSITE" id="PS51257">
    <property type="entry name" value="PROKAR_LIPOPROTEIN"/>
    <property type="match status" value="1"/>
</dbReference>
<dbReference type="PANTHER" id="PTHR10517:SF25">
    <property type="entry name" value="RETBINDIN ISOFORM X1"/>
    <property type="match status" value="1"/>
</dbReference>
<evidence type="ECO:0000256" key="2">
    <source>
        <dbReference type="ARBA" id="ARBA00022729"/>
    </source>
</evidence>
<evidence type="ECO:0000259" key="6">
    <source>
        <dbReference type="Pfam" id="PF03024"/>
    </source>
</evidence>
<evidence type="ECO:0000256" key="3">
    <source>
        <dbReference type="ARBA" id="ARBA00023157"/>
    </source>
</evidence>
<keyword evidence="2 5" id="KW-0732">Signal</keyword>
<protein>
    <recommendedName>
        <fullName evidence="6">Folate receptor-like domain-containing protein</fullName>
    </recommendedName>
</protein>
<dbReference type="GO" id="GO:0032217">
    <property type="term" value="F:riboflavin transmembrane transporter activity"/>
    <property type="evidence" value="ECO:0007669"/>
    <property type="project" value="TreeGrafter"/>
</dbReference>
<keyword evidence="8" id="KW-1185">Reference proteome</keyword>
<name>A0A9Q1EU85_SYNKA</name>
<evidence type="ECO:0000256" key="4">
    <source>
        <dbReference type="SAM" id="MobiDB-lite"/>
    </source>
</evidence>
<keyword evidence="3" id="KW-1015">Disulfide bond</keyword>
<feature type="signal peptide" evidence="5">
    <location>
        <begin position="1"/>
        <end position="25"/>
    </location>
</feature>
<evidence type="ECO:0000256" key="5">
    <source>
        <dbReference type="SAM" id="SignalP"/>
    </source>
</evidence>
<evidence type="ECO:0000313" key="8">
    <source>
        <dbReference type="Proteomes" id="UP001152622"/>
    </source>
</evidence>
<dbReference type="PANTHER" id="PTHR10517">
    <property type="entry name" value="FOLATE RECEPTOR"/>
    <property type="match status" value="1"/>
</dbReference>
<dbReference type="GO" id="GO:0038023">
    <property type="term" value="F:signaling receptor activity"/>
    <property type="evidence" value="ECO:0007669"/>
    <property type="project" value="TreeGrafter"/>
</dbReference>
<organism evidence="7 8">
    <name type="scientific">Synaphobranchus kaupii</name>
    <name type="common">Kaup's arrowtooth eel</name>
    <dbReference type="NCBI Taxonomy" id="118154"/>
    <lineage>
        <taxon>Eukaryota</taxon>
        <taxon>Metazoa</taxon>
        <taxon>Chordata</taxon>
        <taxon>Craniata</taxon>
        <taxon>Vertebrata</taxon>
        <taxon>Euteleostomi</taxon>
        <taxon>Actinopterygii</taxon>
        <taxon>Neopterygii</taxon>
        <taxon>Teleostei</taxon>
        <taxon>Anguilliformes</taxon>
        <taxon>Synaphobranchidae</taxon>
        <taxon>Synaphobranchus</taxon>
    </lineage>
</organism>
<dbReference type="EMBL" id="JAINUF010000012">
    <property type="protein sequence ID" value="KAJ8345123.1"/>
    <property type="molecule type" value="Genomic_DNA"/>
</dbReference>
<comment type="caution">
    <text evidence="7">The sequence shown here is derived from an EMBL/GenBank/DDBJ whole genome shotgun (WGS) entry which is preliminary data.</text>
</comment>
<gene>
    <name evidence="7" type="ORF">SKAU_G00293160</name>
</gene>
<reference evidence="7" key="1">
    <citation type="journal article" date="2023" name="Science">
        <title>Genome structures resolve the early diversification of teleost fishes.</title>
        <authorList>
            <person name="Parey E."/>
            <person name="Louis A."/>
            <person name="Montfort J."/>
            <person name="Bouchez O."/>
            <person name="Roques C."/>
            <person name="Iampietro C."/>
            <person name="Lluch J."/>
            <person name="Castinel A."/>
            <person name="Donnadieu C."/>
            <person name="Desvignes T."/>
            <person name="Floi Bucao C."/>
            <person name="Jouanno E."/>
            <person name="Wen M."/>
            <person name="Mejri S."/>
            <person name="Dirks R."/>
            <person name="Jansen H."/>
            <person name="Henkel C."/>
            <person name="Chen W.J."/>
            <person name="Zahm M."/>
            <person name="Cabau C."/>
            <person name="Klopp C."/>
            <person name="Thompson A.W."/>
            <person name="Robinson-Rechavi M."/>
            <person name="Braasch I."/>
            <person name="Lecointre G."/>
            <person name="Bobe J."/>
            <person name="Postlethwait J.H."/>
            <person name="Berthelot C."/>
            <person name="Roest Crollius H."/>
            <person name="Guiguen Y."/>
        </authorList>
    </citation>
    <scope>NUCLEOTIDE SEQUENCE</scope>
    <source>
        <strain evidence="7">WJC10195</strain>
    </source>
</reference>
<sequence length="274" mass="30119">MGGTKDSMSLVVAYLSVVLVGCAWCWDGACLQDSRYKAEPGPEPNLGECTQYNENSCCSQEHIEDITGPPATVMGNESWDWCGSLSPSCEDFLKRAACFHRCSPDAVLWTHPHHPDAIQATPLCHSFCTYWFEACKNDMTCARNWTTDWVGVNCTGPCVTFQQMYKDERDLCDHLWGDAFVAVEDLEDLEDGGDGGPCCLTLSPSDREVVDALLVGEGDSSEPETPKEGLPQRRRSCHRLQPTVPPEARREGENVAVSKRSVTKDDPEGSGSGF</sequence>
<feature type="chain" id="PRO_5040392876" description="Folate receptor-like domain-containing protein" evidence="5">
    <location>
        <begin position="26"/>
        <end position="274"/>
    </location>
</feature>
<dbReference type="Proteomes" id="UP001152622">
    <property type="component" value="Chromosome 12"/>
</dbReference>
<feature type="region of interest" description="Disordered" evidence="4">
    <location>
        <begin position="216"/>
        <end position="274"/>
    </location>
</feature>
<dbReference type="GO" id="GO:0009897">
    <property type="term" value="C:external side of plasma membrane"/>
    <property type="evidence" value="ECO:0007669"/>
    <property type="project" value="TreeGrafter"/>
</dbReference>
<feature type="domain" description="Folate receptor-like" evidence="6">
    <location>
        <begin position="29"/>
        <end position="184"/>
    </location>
</feature>